<dbReference type="NCBIfam" id="TIGR02282">
    <property type="entry name" value="MltB"/>
    <property type="match status" value="1"/>
</dbReference>
<dbReference type="EMBL" id="JBHUMV010000010">
    <property type="protein sequence ID" value="MFD2756224.1"/>
    <property type="molecule type" value="Genomic_DNA"/>
</dbReference>
<dbReference type="CDD" id="cd13399">
    <property type="entry name" value="Slt35-like"/>
    <property type="match status" value="1"/>
</dbReference>
<sequence>MQSPARTALSVAFSMALSLGLALVHPAAAQAAPQHAKGAGKAAASQPAADIYYAGRPDAMLLAAEIAEHHGLPREWVESMLGQARFLPQVPRLVTPPARGFVKNWTVYRSRFVEPIRIRAGVDFWRAHREALERAERQFGVPAEIIVGIIGVETIYGRQMGNFRVMDALATLSLDFPRAHPRAQARTEYFRGELAQMLLTAYRSGIDPFSIRGSYAGAMGMGQFMPTSWDKWAVDFDGDGRIDMFNSAADAIGSVANYFVGHGWQSGLPSTFAVDMQAGGQDLAALQAPDILPSFTAAQMAARGVRVLGGESYQRPLALITLENGSSGPTQYLAGTENFYAITRYNWSAFYALSVIELGQRVHEAYRAGQQASASGNP</sequence>
<dbReference type="InterPro" id="IPR023346">
    <property type="entry name" value="Lysozyme-like_dom_sf"/>
</dbReference>
<dbReference type="InterPro" id="IPR043426">
    <property type="entry name" value="MltB-like"/>
</dbReference>
<dbReference type="PANTHER" id="PTHR30163">
    <property type="entry name" value="MEMBRANE-BOUND LYTIC MUREIN TRANSGLYCOSYLASE B"/>
    <property type="match status" value="1"/>
</dbReference>
<name>A0ABW5US72_9BURK</name>
<comment type="caution">
    <text evidence="3">The sequence shown here is derived from an EMBL/GenBank/DDBJ whole genome shotgun (WGS) entry which is preliminary data.</text>
</comment>
<proteinExistence type="predicted"/>
<keyword evidence="4" id="KW-1185">Reference proteome</keyword>
<keyword evidence="1" id="KW-0732">Signal</keyword>
<evidence type="ECO:0000256" key="1">
    <source>
        <dbReference type="SAM" id="SignalP"/>
    </source>
</evidence>
<evidence type="ECO:0000313" key="3">
    <source>
        <dbReference type="EMBL" id="MFD2756224.1"/>
    </source>
</evidence>
<feature type="signal peptide" evidence="1">
    <location>
        <begin position="1"/>
        <end position="31"/>
    </location>
</feature>
<dbReference type="Gene3D" id="1.10.8.350">
    <property type="entry name" value="Bacterial muramidase"/>
    <property type="match status" value="1"/>
</dbReference>
<dbReference type="Proteomes" id="UP001597463">
    <property type="component" value="Unassembled WGS sequence"/>
</dbReference>
<protein>
    <submittedName>
        <fullName evidence="3">Lytic murein transglycosylase B</fullName>
    </submittedName>
</protein>
<dbReference type="InterPro" id="IPR031304">
    <property type="entry name" value="SLT_2"/>
</dbReference>
<dbReference type="Gene3D" id="1.10.530.10">
    <property type="match status" value="1"/>
</dbReference>
<gene>
    <name evidence="3" type="primary">mltB</name>
    <name evidence="3" type="ORF">ACFSW6_19300</name>
</gene>
<dbReference type="InterPro" id="IPR011757">
    <property type="entry name" value="Lytic_transglycosylase_MltB"/>
</dbReference>
<feature type="chain" id="PRO_5046755233" evidence="1">
    <location>
        <begin position="32"/>
        <end position="378"/>
    </location>
</feature>
<accession>A0ABW5US72</accession>
<dbReference type="Pfam" id="PF13406">
    <property type="entry name" value="SLT_2"/>
    <property type="match status" value="1"/>
</dbReference>
<evidence type="ECO:0000313" key="4">
    <source>
        <dbReference type="Proteomes" id="UP001597463"/>
    </source>
</evidence>
<evidence type="ECO:0000259" key="2">
    <source>
        <dbReference type="Pfam" id="PF13406"/>
    </source>
</evidence>
<feature type="domain" description="Transglycosylase SLT" evidence="2">
    <location>
        <begin position="64"/>
        <end position="360"/>
    </location>
</feature>
<dbReference type="PANTHER" id="PTHR30163:SF9">
    <property type="entry name" value="MEMBRANE-BOUND LYTIC MUREIN TRANSGLYCOSYLASE B"/>
    <property type="match status" value="1"/>
</dbReference>
<organism evidence="3 4">
    <name type="scientific">Comamonas terrae</name>
    <dbReference type="NCBI Taxonomy" id="673548"/>
    <lineage>
        <taxon>Bacteria</taxon>
        <taxon>Pseudomonadati</taxon>
        <taxon>Pseudomonadota</taxon>
        <taxon>Betaproteobacteria</taxon>
        <taxon>Burkholderiales</taxon>
        <taxon>Comamonadaceae</taxon>
        <taxon>Comamonas</taxon>
    </lineage>
</organism>
<dbReference type="SUPFAM" id="SSF53955">
    <property type="entry name" value="Lysozyme-like"/>
    <property type="match status" value="1"/>
</dbReference>
<dbReference type="RefSeq" id="WP_066477022.1">
    <property type="nucleotide sequence ID" value="NZ_BCNT01000006.1"/>
</dbReference>
<reference evidence="4" key="1">
    <citation type="journal article" date="2019" name="Int. J. Syst. Evol. Microbiol.">
        <title>The Global Catalogue of Microorganisms (GCM) 10K type strain sequencing project: providing services to taxonomists for standard genome sequencing and annotation.</title>
        <authorList>
            <consortium name="The Broad Institute Genomics Platform"/>
            <consortium name="The Broad Institute Genome Sequencing Center for Infectious Disease"/>
            <person name="Wu L."/>
            <person name="Ma J."/>
        </authorList>
    </citation>
    <scope>NUCLEOTIDE SEQUENCE [LARGE SCALE GENOMIC DNA]</scope>
    <source>
        <strain evidence="4">TISTR 1906</strain>
    </source>
</reference>